<evidence type="ECO:0000256" key="4">
    <source>
        <dbReference type="PROSITE-ProRule" id="PRU00473"/>
    </source>
</evidence>
<gene>
    <name evidence="6" type="ORF">SAMN05421636_103340</name>
</gene>
<evidence type="ECO:0000256" key="2">
    <source>
        <dbReference type="ARBA" id="ARBA00023136"/>
    </source>
</evidence>
<dbReference type="Gene3D" id="3.30.1330.60">
    <property type="entry name" value="OmpA-like domain"/>
    <property type="match status" value="1"/>
</dbReference>
<dbReference type="RefSeq" id="WP_091867096.1">
    <property type="nucleotide sequence ID" value="NZ_FNAO01000003.1"/>
</dbReference>
<keyword evidence="2 4" id="KW-0472">Membrane</keyword>
<dbReference type="PROSITE" id="PS51123">
    <property type="entry name" value="OMPA_2"/>
    <property type="match status" value="1"/>
</dbReference>
<evidence type="ECO:0000313" key="7">
    <source>
        <dbReference type="Proteomes" id="UP000199109"/>
    </source>
</evidence>
<name>A0A1G7AEC1_9FLAO</name>
<protein>
    <submittedName>
        <fullName evidence="6">OmpA family protein</fullName>
    </submittedName>
</protein>
<comment type="subcellular location">
    <subcellularLocation>
        <location evidence="1">Cell outer membrane</location>
    </subcellularLocation>
</comment>
<evidence type="ECO:0000313" key="6">
    <source>
        <dbReference type="EMBL" id="SDE13033.1"/>
    </source>
</evidence>
<dbReference type="InterPro" id="IPR036737">
    <property type="entry name" value="OmpA-like_sf"/>
</dbReference>
<organism evidence="6 7">
    <name type="scientific">Pricia antarctica</name>
    <dbReference type="NCBI Taxonomy" id="641691"/>
    <lineage>
        <taxon>Bacteria</taxon>
        <taxon>Pseudomonadati</taxon>
        <taxon>Bacteroidota</taxon>
        <taxon>Flavobacteriia</taxon>
        <taxon>Flavobacteriales</taxon>
        <taxon>Flavobacteriaceae</taxon>
        <taxon>Pricia</taxon>
    </lineage>
</organism>
<dbReference type="GO" id="GO:0009279">
    <property type="term" value="C:cell outer membrane"/>
    <property type="evidence" value="ECO:0007669"/>
    <property type="project" value="UniProtKB-SubCell"/>
</dbReference>
<evidence type="ECO:0000256" key="1">
    <source>
        <dbReference type="ARBA" id="ARBA00004442"/>
    </source>
</evidence>
<dbReference type="SUPFAM" id="SSF48452">
    <property type="entry name" value="TPR-like"/>
    <property type="match status" value="1"/>
</dbReference>
<dbReference type="PANTHER" id="PTHR30329:SF21">
    <property type="entry name" value="LIPOPROTEIN YIAD-RELATED"/>
    <property type="match status" value="1"/>
</dbReference>
<dbReference type="PRINTS" id="PR01021">
    <property type="entry name" value="OMPADOMAIN"/>
</dbReference>
<dbReference type="CDD" id="cd07185">
    <property type="entry name" value="OmpA_C-like"/>
    <property type="match status" value="1"/>
</dbReference>
<reference evidence="6 7" key="1">
    <citation type="submission" date="2016-10" db="EMBL/GenBank/DDBJ databases">
        <authorList>
            <person name="de Groot N.N."/>
        </authorList>
    </citation>
    <scope>NUCLEOTIDE SEQUENCE [LARGE SCALE GENOMIC DNA]</scope>
    <source>
        <strain evidence="6 7">DSM 23421</strain>
    </source>
</reference>
<dbReference type="InterPro" id="IPR050330">
    <property type="entry name" value="Bact_OuterMem_StrucFunc"/>
</dbReference>
<sequence length="646" mass="72421">MKSRLVIAFFFISTAFCLSQEINSRGDKFFYTYAYEDAIEAYEKQLQQGEAMSNFQRLNLADSYFKTGEYDKASKIYLDINKNDSIMSDHRFNKMLQSLAKISETDQVKAVLKSKKGTSFAGELLENAEFNDEVLNSDDTESAGFFIFSLNSNSSEADNAPSFYKNDLLFSSSRKTRSKKIYGPSGDAYLDIYKVTKDPNGSLSEASPFGRIPNSEFHKSTPYYSESTGDIYYILSNTEDNNLAFDEKGKNALSIGMVSENGAFRFLLKDLSTSFYYPFYNAESGRLYFSANFEDSYGGTDIYYVDMNNGQVMSQPINLGPRINSPGNEIAPYVFDNSIYFSSDVFYGMGGMDIYRSNLLPDNGFSIPVNLGKGINTKYDEFGFIIKQNQEEGLMGYFSSNRSGGKGGDDIYGFKISEKPGLQTLIFRGKVVKPPYDQSLSDASIKVLDGDGNVLKEVFSGANGAYQLEIPYHPVVTLEVSKETFSRFTETYNPKGLKELEKTPLKIELSSIADIVEEKEGKMVLNLKDFFFVSGQSNLTPDITMEIDKVVDAVKKFPKLKFSIETHTDSRGGRSSNQRISEQRSAAIKAYLLKNGVPSETITSSKGFGEDKIVNNCTDGVYCLDFLHKQNLRTLFVVENYDELSQ</sequence>
<dbReference type="SUPFAM" id="SSF103088">
    <property type="entry name" value="OmpA-like"/>
    <property type="match status" value="1"/>
</dbReference>
<dbReference type="InterPro" id="IPR006665">
    <property type="entry name" value="OmpA-like"/>
</dbReference>
<dbReference type="Gene3D" id="1.25.40.10">
    <property type="entry name" value="Tetratricopeptide repeat domain"/>
    <property type="match status" value="1"/>
</dbReference>
<dbReference type="OrthoDB" id="9809364at2"/>
<evidence type="ECO:0000256" key="3">
    <source>
        <dbReference type="ARBA" id="ARBA00023237"/>
    </source>
</evidence>
<dbReference type="PANTHER" id="PTHR30329">
    <property type="entry name" value="STATOR ELEMENT OF FLAGELLAR MOTOR COMPLEX"/>
    <property type="match status" value="1"/>
</dbReference>
<accession>A0A1G7AEC1</accession>
<proteinExistence type="predicted"/>
<dbReference type="STRING" id="641691.SAMN05421636_103340"/>
<dbReference type="EMBL" id="FNAO01000003">
    <property type="protein sequence ID" value="SDE13033.1"/>
    <property type="molecule type" value="Genomic_DNA"/>
</dbReference>
<keyword evidence="7" id="KW-1185">Reference proteome</keyword>
<evidence type="ECO:0000259" key="5">
    <source>
        <dbReference type="PROSITE" id="PS51123"/>
    </source>
</evidence>
<dbReference type="InterPro" id="IPR006664">
    <property type="entry name" value="OMP_bac"/>
</dbReference>
<feature type="domain" description="OmpA-like" evidence="5">
    <location>
        <begin position="519"/>
        <end position="642"/>
    </location>
</feature>
<dbReference type="Proteomes" id="UP000199109">
    <property type="component" value="Unassembled WGS sequence"/>
</dbReference>
<dbReference type="Pfam" id="PF00691">
    <property type="entry name" value="OmpA"/>
    <property type="match status" value="1"/>
</dbReference>
<dbReference type="InterPro" id="IPR011990">
    <property type="entry name" value="TPR-like_helical_dom_sf"/>
</dbReference>
<dbReference type="AlphaFoldDB" id="A0A1G7AEC1"/>
<keyword evidence="3" id="KW-0998">Cell outer membrane</keyword>